<comment type="caution">
    <text evidence="2">The sequence shown here is derived from an EMBL/GenBank/DDBJ whole genome shotgun (WGS) entry which is preliminary data.</text>
</comment>
<keyword evidence="1" id="KW-1133">Transmembrane helix</keyword>
<gene>
    <name evidence="2" type="ORF">AVENLUH13518_01779</name>
</gene>
<accession>A0A150HVB8</accession>
<feature type="transmembrane region" description="Helical" evidence="1">
    <location>
        <begin position="9"/>
        <end position="28"/>
    </location>
</feature>
<dbReference type="Proteomes" id="UP000075544">
    <property type="component" value="Unassembled WGS sequence"/>
</dbReference>
<dbReference type="EMBL" id="JRHX01000049">
    <property type="protein sequence ID" value="KXZ70660.1"/>
    <property type="molecule type" value="Genomic_DNA"/>
</dbReference>
<dbReference type="PATRIC" id="fig|52133.19.peg.1809"/>
<dbReference type="AlphaFoldDB" id="A0A150HVB8"/>
<keyword evidence="1" id="KW-0472">Membrane</keyword>
<name>A0A150HVB8_9GAMM</name>
<proteinExistence type="predicted"/>
<evidence type="ECO:0000313" key="2">
    <source>
        <dbReference type="EMBL" id="KXZ70660.1"/>
    </source>
</evidence>
<protein>
    <submittedName>
        <fullName evidence="2">Uncharacterized protein</fullName>
    </submittedName>
</protein>
<evidence type="ECO:0000313" key="3">
    <source>
        <dbReference type="Proteomes" id="UP000075544"/>
    </source>
</evidence>
<evidence type="ECO:0000256" key="1">
    <source>
        <dbReference type="SAM" id="Phobius"/>
    </source>
</evidence>
<reference evidence="2 3" key="1">
    <citation type="journal article" date="2016" name="Sci. Rep.">
        <title>Genomic and phenotypic characterization of the species Acinetobacter venetianus.</title>
        <authorList>
            <person name="Fondi M."/>
            <person name="Maida I."/>
            <person name="Perrin E."/>
            <person name="Orlandini V."/>
            <person name="La Torre L."/>
            <person name="Bosi E."/>
            <person name="Negroni A."/>
            <person name="Zanaroli G."/>
            <person name="Fava F."/>
            <person name="Decorosi F."/>
            <person name="Giovannetti L."/>
            <person name="Viti C."/>
            <person name="Vaneechoutte M."/>
            <person name="Dijkshoorn L."/>
            <person name="Fani R."/>
        </authorList>
    </citation>
    <scope>NUCLEOTIDE SEQUENCE [LARGE SCALE GENOMIC DNA]</scope>
    <source>
        <strain evidence="2 3">LUH13518</strain>
    </source>
</reference>
<organism evidence="2 3">
    <name type="scientific">Acinetobacter venetianus</name>
    <dbReference type="NCBI Taxonomy" id="52133"/>
    <lineage>
        <taxon>Bacteria</taxon>
        <taxon>Pseudomonadati</taxon>
        <taxon>Pseudomonadota</taxon>
        <taxon>Gammaproteobacteria</taxon>
        <taxon>Moraxellales</taxon>
        <taxon>Moraxellaceae</taxon>
        <taxon>Acinetobacter</taxon>
    </lineage>
</organism>
<keyword evidence="1" id="KW-0812">Transmembrane</keyword>
<sequence>MLNRNEFKLSIYISICFIVSSIIIFQMLKPFFFDHSQILTFTIQITSYKNGHTQSDFMKELEKLNSTAYATYESDYFFPFITTHLQRETILMLPVFRKNTDTEISEISSKPNNQFHFQLPFYSQKHFYPIAYINLNFPLISGGITFDCKSKHPQKTSLIETENYTAQIIFNHKKCSFHSYS</sequence>